<evidence type="ECO:0000256" key="4">
    <source>
        <dbReference type="ARBA" id="ARBA00023163"/>
    </source>
</evidence>
<evidence type="ECO:0000313" key="7">
    <source>
        <dbReference type="EMBL" id="CAK1587038.1"/>
    </source>
</evidence>
<evidence type="ECO:0000256" key="2">
    <source>
        <dbReference type="ARBA" id="ARBA00005330"/>
    </source>
</evidence>
<comment type="similarity">
    <text evidence="2">Belongs to the NGG1 family.</text>
</comment>
<dbReference type="GO" id="GO:0005634">
    <property type="term" value="C:nucleus"/>
    <property type="evidence" value="ECO:0007669"/>
    <property type="project" value="UniProtKB-SubCell"/>
</dbReference>
<dbReference type="PANTHER" id="PTHR13556:SF2">
    <property type="entry name" value="TRANSCRIPTIONAL ADAPTER 3"/>
    <property type="match status" value="1"/>
</dbReference>
<dbReference type="GO" id="GO:0000124">
    <property type="term" value="C:SAGA complex"/>
    <property type="evidence" value="ECO:0007669"/>
    <property type="project" value="TreeGrafter"/>
</dbReference>
<evidence type="ECO:0000256" key="3">
    <source>
        <dbReference type="ARBA" id="ARBA00023015"/>
    </source>
</evidence>
<dbReference type="GO" id="GO:0006357">
    <property type="term" value="P:regulation of transcription by RNA polymerase II"/>
    <property type="evidence" value="ECO:0007669"/>
    <property type="project" value="TreeGrafter"/>
</dbReference>
<evidence type="ECO:0008006" key="9">
    <source>
        <dbReference type="Google" id="ProtNLM"/>
    </source>
</evidence>
<dbReference type="Proteomes" id="UP001314205">
    <property type="component" value="Unassembled WGS sequence"/>
</dbReference>
<dbReference type="AlphaFoldDB" id="A0AAV1KVH3"/>
<dbReference type="PANTHER" id="PTHR13556">
    <property type="entry name" value="TRANSCRIPTIONAL ADAPTER 3-RELATED"/>
    <property type="match status" value="1"/>
</dbReference>
<sequence length="467" mass="52526">MLGKRMHHNSKGRLASKGHDTGKPSSPCVSPYSKPAKMPGVISVGKTKVEVCSIPYIRLQDNAVTLPRLTAISTRSADEPIGMDELDALQLELESLLCNTALRIRYFQSEIESIDTNESKREKKGKAAGKQLQYPVKRKFQDDKLVKTKDYTKLSNQPKLPKFKNFPNASSGASHNNYSNDNTMNSDNSMKLELSQFSLPKNNIPYKFWNSVDPYCAPVTLDDIKFLESLLAQSSNTTLPPIPPLGRHYSDVWADEHLTEDQNAGNPNKLLKSSGMSPEATSLRKKLEKSSENMITGPLTQRLVSALMEENVMAYDIPDIKVKQPSNVKSSYKNSLTLEKCLRKELVEQGILDPEDLPPLTNPADDEILAEIKKCQTELTAVRKDNCRNLKNLIGLCKQEMIRLNLKKQLDQVDMECIDIYKKMVAAKQKKRPITKKEKEDAWRAINEQIRLNKEINALPLTGPNTS</sequence>
<dbReference type="Pfam" id="PF10198">
    <property type="entry name" value="Ada3"/>
    <property type="match status" value="1"/>
</dbReference>
<protein>
    <recommendedName>
        <fullName evidence="9">Transcriptional adaptor 3</fullName>
    </recommendedName>
</protein>
<keyword evidence="8" id="KW-1185">Reference proteome</keyword>
<evidence type="ECO:0000313" key="8">
    <source>
        <dbReference type="Proteomes" id="UP001314205"/>
    </source>
</evidence>
<comment type="subcellular location">
    <subcellularLocation>
        <location evidence="1">Nucleus</location>
    </subcellularLocation>
</comment>
<accession>A0AAV1KVH3</accession>
<feature type="region of interest" description="Disordered" evidence="6">
    <location>
        <begin position="156"/>
        <end position="181"/>
    </location>
</feature>
<dbReference type="InterPro" id="IPR019340">
    <property type="entry name" value="Histone_AcTrfase_su3"/>
</dbReference>
<reference evidence="7 8" key="1">
    <citation type="submission" date="2023-11" db="EMBL/GenBank/DDBJ databases">
        <authorList>
            <person name="Hedman E."/>
            <person name="Englund M."/>
            <person name="Stromberg M."/>
            <person name="Nyberg Akerstrom W."/>
            <person name="Nylinder S."/>
            <person name="Jareborg N."/>
            <person name="Kallberg Y."/>
            <person name="Kronander E."/>
        </authorList>
    </citation>
    <scope>NUCLEOTIDE SEQUENCE [LARGE SCALE GENOMIC DNA]</scope>
</reference>
<keyword evidence="4" id="KW-0804">Transcription</keyword>
<evidence type="ECO:0000256" key="5">
    <source>
        <dbReference type="ARBA" id="ARBA00023242"/>
    </source>
</evidence>
<dbReference type="GO" id="GO:0003713">
    <property type="term" value="F:transcription coactivator activity"/>
    <property type="evidence" value="ECO:0007669"/>
    <property type="project" value="TreeGrafter"/>
</dbReference>
<organism evidence="7 8">
    <name type="scientific">Parnassius mnemosyne</name>
    <name type="common">clouded apollo</name>
    <dbReference type="NCBI Taxonomy" id="213953"/>
    <lineage>
        <taxon>Eukaryota</taxon>
        <taxon>Metazoa</taxon>
        <taxon>Ecdysozoa</taxon>
        <taxon>Arthropoda</taxon>
        <taxon>Hexapoda</taxon>
        <taxon>Insecta</taxon>
        <taxon>Pterygota</taxon>
        <taxon>Neoptera</taxon>
        <taxon>Endopterygota</taxon>
        <taxon>Lepidoptera</taxon>
        <taxon>Glossata</taxon>
        <taxon>Ditrysia</taxon>
        <taxon>Papilionoidea</taxon>
        <taxon>Papilionidae</taxon>
        <taxon>Parnassiinae</taxon>
        <taxon>Parnassini</taxon>
        <taxon>Parnassius</taxon>
        <taxon>Driopa</taxon>
    </lineage>
</organism>
<name>A0AAV1KVH3_9NEOP</name>
<evidence type="ECO:0000256" key="6">
    <source>
        <dbReference type="SAM" id="MobiDB-lite"/>
    </source>
</evidence>
<evidence type="ECO:0000256" key="1">
    <source>
        <dbReference type="ARBA" id="ARBA00004123"/>
    </source>
</evidence>
<comment type="caution">
    <text evidence="7">The sequence shown here is derived from an EMBL/GenBank/DDBJ whole genome shotgun (WGS) entry which is preliminary data.</text>
</comment>
<feature type="region of interest" description="Disordered" evidence="6">
    <location>
        <begin position="260"/>
        <end position="282"/>
    </location>
</feature>
<feature type="compositionally biased region" description="Basic residues" evidence="6">
    <location>
        <begin position="1"/>
        <end position="16"/>
    </location>
</feature>
<keyword evidence="5" id="KW-0539">Nucleus</keyword>
<proteinExistence type="inferred from homology"/>
<gene>
    <name evidence="7" type="ORF">PARMNEM_LOCUS7912</name>
</gene>
<dbReference type="EMBL" id="CAVLGL010000081">
    <property type="protein sequence ID" value="CAK1587038.1"/>
    <property type="molecule type" value="Genomic_DNA"/>
</dbReference>
<keyword evidence="3" id="KW-0805">Transcription regulation</keyword>
<feature type="region of interest" description="Disordered" evidence="6">
    <location>
        <begin position="1"/>
        <end position="33"/>
    </location>
</feature>